<organism evidence="1 2">
    <name type="scientific">Caldibacillus debilis GB1</name>
    <dbReference type="NCBI Taxonomy" id="1339248"/>
    <lineage>
        <taxon>Bacteria</taxon>
        <taxon>Bacillati</taxon>
        <taxon>Bacillota</taxon>
        <taxon>Bacilli</taxon>
        <taxon>Bacillales</taxon>
        <taxon>Bacillaceae</taxon>
        <taxon>Caldibacillus</taxon>
    </lineage>
</organism>
<feature type="non-terminal residue" evidence="1">
    <location>
        <position position="1"/>
    </location>
</feature>
<sequence>LLSLECVMAKSENTLPFFFWSSKMLYTNFYTSSYSMPKHQIYTMSVAKVYPHYISKAEKKGRTKSEVDEIIRWLTGYSQEELESHLEKQTDLETFFAEAPRLNPARTLIKGVVCGVRVEDIEEPIMREIRYLDKLIDELARGKAMEKILRKS</sequence>
<comment type="caution">
    <text evidence="1">The sequence shown here is derived from an EMBL/GenBank/DDBJ whole genome shotgun (WGS) entry which is preliminary data.</text>
</comment>
<protein>
    <recommendedName>
        <fullName evidence="3">DUF2200 domain-containing protein</fullName>
    </recommendedName>
</protein>
<evidence type="ECO:0008006" key="3">
    <source>
        <dbReference type="Google" id="ProtNLM"/>
    </source>
</evidence>
<dbReference type="InterPro" id="IPR014580">
    <property type="entry name" value="UCP033199"/>
</dbReference>
<evidence type="ECO:0000313" key="2">
    <source>
        <dbReference type="Proteomes" id="UP000286235"/>
    </source>
</evidence>
<reference evidence="1 2" key="1">
    <citation type="submission" date="2013-12" db="EMBL/GenBank/DDBJ databases">
        <title>Genome and proteome characterization of Caldibacillus debilis GB1 derived from a cellulolytic aero-tolerant co-culture.</title>
        <authorList>
            <person name="Wushke S.T."/>
            <person name="Zhang X."/>
            <person name="Fristensky B."/>
            <person name="Wilkins J.A."/>
            <person name="Levin D.B."/>
            <person name="Sparling R."/>
        </authorList>
    </citation>
    <scope>NUCLEOTIDE SEQUENCE [LARGE SCALE GENOMIC DNA]</scope>
    <source>
        <strain evidence="1 2">GB1</strain>
    </source>
</reference>
<dbReference type="Gene3D" id="1.10.8.290">
    <property type="entry name" value="uncharacterized protein sp1917 domain"/>
    <property type="match status" value="1"/>
</dbReference>
<dbReference type="Proteomes" id="UP000286235">
    <property type="component" value="Unassembled WGS sequence"/>
</dbReference>
<proteinExistence type="predicted"/>
<dbReference type="EMBL" id="AZRV01000011">
    <property type="protein sequence ID" value="RKO62915.1"/>
    <property type="molecule type" value="Genomic_DNA"/>
</dbReference>
<name>A0A420VH45_9BACI</name>
<accession>A0A420VH45</accession>
<evidence type="ECO:0000313" key="1">
    <source>
        <dbReference type="EMBL" id="RKO62915.1"/>
    </source>
</evidence>
<dbReference type="AlphaFoldDB" id="A0A420VH45"/>
<keyword evidence="2" id="KW-1185">Reference proteome</keyword>
<dbReference type="Pfam" id="PF09966">
    <property type="entry name" value="DUF2200"/>
    <property type="match status" value="1"/>
</dbReference>
<dbReference type="InterPro" id="IPR023204">
    <property type="entry name" value="SP1917_dom_sf"/>
</dbReference>
<gene>
    <name evidence="1" type="ORF">Cdeb_00001</name>
</gene>